<keyword evidence="5" id="KW-0408">Iron</keyword>
<dbReference type="InterPro" id="IPR005123">
    <property type="entry name" value="Oxoglu/Fe-dep_dioxygenase_dom"/>
</dbReference>
<proteinExistence type="predicted"/>
<protein>
    <recommendedName>
        <fullName evidence="6">Fe2OG dioxygenase domain-containing protein</fullName>
    </recommendedName>
</protein>
<evidence type="ECO:0000313" key="7">
    <source>
        <dbReference type="EMBL" id="KAL2069458.1"/>
    </source>
</evidence>
<evidence type="ECO:0000256" key="2">
    <source>
        <dbReference type="ARBA" id="ARBA00022723"/>
    </source>
</evidence>
<evidence type="ECO:0000259" key="6">
    <source>
        <dbReference type="PROSITE" id="PS51471"/>
    </source>
</evidence>
<keyword evidence="3" id="KW-0223">Dioxygenase</keyword>
<dbReference type="Proteomes" id="UP001595075">
    <property type="component" value="Unassembled WGS sequence"/>
</dbReference>
<keyword evidence="2" id="KW-0479">Metal-binding</keyword>
<dbReference type="InterPro" id="IPR004574">
    <property type="entry name" value="Alkb"/>
</dbReference>
<comment type="cofactor">
    <cofactor evidence="1">
        <name>Fe(2+)</name>
        <dbReference type="ChEBI" id="CHEBI:29033"/>
    </cofactor>
</comment>
<keyword evidence="8" id="KW-1185">Reference proteome</keyword>
<evidence type="ECO:0000256" key="4">
    <source>
        <dbReference type="ARBA" id="ARBA00023002"/>
    </source>
</evidence>
<dbReference type="SUPFAM" id="SSF51197">
    <property type="entry name" value="Clavaminate synthase-like"/>
    <property type="match status" value="1"/>
</dbReference>
<dbReference type="PANTHER" id="PTHR16557">
    <property type="entry name" value="ALKYLATED DNA REPAIR PROTEIN ALKB-RELATED"/>
    <property type="match status" value="1"/>
</dbReference>
<dbReference type="EMBL" id="JAZHXI010000007">
    <property type="protein sequence ID" value="KAL2069458.1"/>
    <property type="molecule type" value="Genomic_DNA"/>
</dbReference>
<dbReference type="InterPro" id="IPR027450">
    <property type="entry name" value="AlkB-like"/>
</dbReference>
<keyword evidence="4" id="KW-0560">Oxidoreductase</keyword>
<evidence type="ECO:0000256" key="1">
    <source>
        <dbReference type="ARBA" id="ARBA00001954"/>
    </source>
</evidence>
<feature type="domain" description="Fe2OG dioxygenase" evidence="6">
    <location>
        <begin position="240"/>
        <end position="360"/>
    </location>
</feature>
<name>A0ABR4CJR4_9HELO</name>
<dbReference type="PANTHER" id="PTHR16557:SF2">
    <property type="entry name" value="NUCLEIC ACID DIOXYGENASE ALKBH1"/>
    <property type="match status" value="1"/>
</dbReference>
<evidence type="ECO:0000313" key="8">
    <source>
        <dbReference type="Proteomes" id="UP001595075"/>
    </source>
</evidence>
<evidence type="ECO:0000256" key="5">
    <source>
        <dbReference type="ARBA" id="ARBA00023004"/>
    </source>
</evidence>
<dbReference type="PROSITE" id="PS51471">
    <property type="entry name" value="FE2OG_OXY"/>
    <property type="match status" value="1"/>
</dbReference>
<evidence type="ECO:0000256" key="3">
    <source>
        <dbReference type="ARBA" id="ARBA00022964"/>
    </source>
</evidence>
<reference evidence="7 8" key="1">
    <citation type="journal article" date="2024" name="Commun. Biol.">
        <title>Comparative genomic analysis of thermophilic fungi reveals convergent evolutionary adaptations and gene losses.</title>
        <authorList>
            <person name="Steindorff A.S."/>
            <person name="Aguilar-Pontes M.V."/>
            <person name="Robinson A.J."/>
            <person name="Andreopoulos B."/>
            <person name="LaButti K."/>
            <person name="Kuo A."/>
            <person name="Mondo S."/>
            <person name="Riley R."/>
            <person name="Otillar R."/>
            <person name="Haridas S."/>
            <person name="Lipzen A."/>
            <person name="Grimwood J."/>
            <person name="Schmutz J."/>
            <person name="Clum A."/>
            <person name="Reid I.D."/>
            <person name="Moisan M.C."/>
            <person name="Butler G."/>
            <person name="Nguyen T.T.M."/>
            <person name="Dewar K."/>
            <person name="Conant G."/>
            <person name="Drula E."/>
            <person name="Henrissat B."/>
            <person name="Hansel C."/>
            <person name="Singer S."/>
            <person name="Hutchinson M.I."/>
            <person name="de Vries R.P."/>
            <person name="Natvig D.O."/>
            <person name="Powell A.J."/>
            <person name="Tsang A."/>
            <person name="Grigoriev I.V."/>
        </authorList>
    </citation>
    <scope>NUCLEOTIDE SEQUENCE [LARGE SCALE GENOMIC DNA]</scope>
    <source>
        <strain evidence="7 8">CBS 494.80</strain>
    </source>
</reference>
<organism evidence="7 8">
    <name type="scientific">Oculimacula yallundae</name>
    <dbReference type="NCBI Taxonomy" id="86028"/>
    <lineage>
        <taxon>Eukaryota</taxon>
        <taxon>Fungi</taxon>
        <taxon>Dikarya</taxon>
        <taxon>Ascomycota</taxon>
        <taxon>Pezizomycotina</taxon>
        <taxon>Leotiomycetes</taxon>
        <taxon>Helotiales</taxon>
        <taxon>Ploettnerulaceae</taxon>
        <taxon>Oculimacula</taxon>
    </lineage>
</organism>
<sequence length="370" mass="41092">MAGETIPEIEPGKLAPHEPVPQVLREAFKSWKGRLNKSTERPVEKLTDLATIGVKSRDISASSLREAIQSFQLDLGLDGEMPVALTEASDSEFVESYYLIKIPGLIVIPSLLPPAVQQAMLSRLFHRDLSNSAHQTNLHLHYDVQYPGSQTSENAVGITSNVSNASNKHGSFFGNSPDRVAFLPKSPQEHKPLTIEAALRRKLRWMTLGGQYDWTTKAYPKEPPPPFPEDIATFIRTIFPSMEPQAAIVNVYTPGDTLSMHRDVSEKVDKGLVSISLGCDAIFIIGLAEKNKSPVFEVLRLKSGDAVYMTGQSRLAWHGVPSIIPGTCPDYLKDWPGDEFSSWKGWMKDKRINLNIRQMFEDGHSEQNAA</sequence>
<dbReference type="Pfam" id="PF13532">
    <property type="entry name" value="2OG-FeII_Oxy_2"/>
    <property type="match status" value="1"/>
</dbReference>
<dbReference type="InterPro" id="IPR037151">
    <property type="entry name" value="AlkB-like_sf"/>
</dbReference>
<gene>
    <name evidence="7" type="ORF">VTL71DRAFT_14137</name>
</gene>
<accession>A0ABR4CJR4</accession>
<dbReference type="Gene3D" id="2.60.120.590">
    <property type="entry name" value="Alpha-ketoglutarate-dependent dioxygenase AlkB-like"/>
    <property type="match status" value="1"/>
</dbReference>
<comment type="caution">
    <text evidence="7">The sequence shown here is derived from an EMBL/GenBank/DDBJ whole genome shotgun (WGS) entry which is preliminary data.</text>
</comment>